<dbReference type="InterPro" id="IPR006665">
    <property type="entry name" value="OmpA-like"/>
</dbReference>
<proteinExistence type="predicted"/>
<evidence type="ECO:0000256" key="4">
    <source>
        <dbReference type="PROSITE-ProRule" id="PRU00473"/>
    </source>
</evidence>
<dbReference type="PANTHER" id="PTHR30329:SF21">
    <property type="entry name" value="LIPOPROTEIN YIAD-RELATED"/>
    <property type="match status" value="1"/>
</dbReference>
<dbReference type="PRINTS" id="PR01021">
    <property type="entry name" value="OMPADOMAIN"/>
</dbReference>
<evidence type="ECO:0000256" key="2">
    <source>
        <dbReference type="ARBA" id="ARBA00023136"/>
    </source>
</evidence>
<dbReference type="AlphaFoldDB" id="A0AAN0RCZ7"/>
<accession>A0AAN0RCZ7</accession>
<dbReference type="KEGG" id="gbc:GbCGDNIH3_0831"/>
<dbReference type="PROSITE" id="PS51123">
    <property type="entry name" value="OMPA_2"/>
    <property type="match status" value="1"/>
</dbReference>
<dbReference type="PANTHER" id="PTHR30329">
    <property type="entry name" value="STATOR ELEMENT OF FLAGELLAR MOTOR COMPLEX"/>
    <property type="match status" value="1"/>
</dbReference>
<evidence type="ECO:0000256" key="1">
    <source>
        <dbReference type="ARBA" id="ARBA00004442"/>
    </source>
</evidence>
<evidence type="ECO:0000259" key="5">
    <source>
        <dbReference type="PROSITE" id="PS51123"/>
    </source>
</evidence>
<keyword evidence="2 4" id="KW-0472">Membrane</keyword>
<reference evidence="7" key="1">
    <citation type="submission" date="2012-06" db="EMBL/GenBank/DDBJ databases">
        <title>Genome analysis of multiple Granulibacter bethesdensis isolates demonstrates substantial genome diversity.</title>
        <authorList>
            <person name="Greenberg D.E."/>
            <person name="Porcella S.F."/>
            <person name="Zarember K."/>
            <person name="Zelazny A.M."/>
            <person name="Bruno D."/>
            <person name="Martens C."/>
            <person name="Barbian K.D."/>
            <person name="Jaske E."/>
            <person name="Holland S.M."/>
        </authorList>
    </citation>
    <scope>NUCLEOTIDE SEQUENCE [LARGE SCALE GENOMIC DNA]</scope>
    <source>
        <strain evidence="7">CGDNIH3</strain>
    </source>
</reference>
<name>A0AAN0RCZ7_9PROT</name>
<evidence type="ECO:0000313" key="6">
    <source>
        <dbReference type="EMBL" id="AHJ62655.1"/>
    </source>
</evidence>
<dbReference type="EMBL" id="CP003181">
    <property type="protein sequence ID" value="AHJ62655.1"/>
    <property type="molecule type" value="Genomic_DNA"/>
</dbReference>
<dbReference type="Proteomes" id="UP000019438">
    <property type="component" value="Chromosome"/>
</dbReference>
<dbReference type="GO" id="GO:0009279">
    <property type="term" value="C:cell outer membrane"/>
    <property type="evidence" value="ECO:0007669"/>
    <property type="project" value="UniProtKB-SubCell"/>
</dbReference>
<evidence type="ECO:0000313" key="7">
    <source>
        <dbReference type="Proteomes" id="UP000019438"/>
    </source>
</evidence>
<evidence type="ECO:0000256" key="3">
    <source>
        <dbReference type="ARBA" id="ARBA00023237"/>
    </source>
</evidence>
<dbReference type="InterPro" id="IPR006664">
    <property type="entry name" value="OMP_bac"/>
</dbReference>
<dbReference type="Pfam" id="PF00691">
    <property type="entry name" value="OmpA"/>
    <property type="match status" value="1"/>
</dbReference>
<dbReference type="Gene3D" id="3.30.1330.60">
    <property type="entry name" value="OmpA-like domain"/>
    <property type="match status" value="1"/>
</dbReference>
<feature type="domain" description="OmpA-like" evidence="5">
    <location>
        <begin position="39"/>
        <end position="150"/>
    </location>
</feature>
<dbReference type="InterPro" id="IPR006690">
    <property type="entry name" value="OMPA-like_CS"/>
</dbReference>
<protein>
    <submittedName>
        <fullName evidence="6">Outer membrane protein</fullName>
    </submittedName>
</protein>
<dbReference type="InterPro" id="IPR050330">
    <property type="entry name" value="Bact_OuterMem_StrucFunc"/>
</dbReference>
<gene>
    <name evidence="6" type="ORF">GbCGDNIH3_0831</name>
</gene>
<sequence length="150" mass="16810">MQTMTLVDRSGFDRTGRFKSFSRRIAGILSVPALLLLTACFHHPAQNYFIFFAPDASQPKADSLPILKVAVTYAKDHPDQNIIVVGYTDPVGSAKDNHDLSEERADTIRKDLIKAGIPQARITARGHGQTQPEWNNQESRRVEIRFEHPG</sequence>
<dbReference type="SUPFAM" id="SSF103088">
    <property type="entry name" value="OmpA-like"/>
    <property type="match status" value="1"/>
</dbReference>
<dbReference type="PROSITE" id="PS01068">
    <property type="entry name" value="OMPA_1"/>
    <property type="match status" value="1"/>
</dbReference>
<dbReference type="CDD" id="cd07185">
    <property type="entry name" value="OmpA_C-like"/>
    <property type="match status" value="1"/>
</dbReference>
<comment type="subcellular location">
    <subcellularLocation>
        <location evidence="1">Cell outer membrane</location>
    </subcellularLocation>
</comment>
<dbReference type="InterPro" id="IPR036737">
    <property type="entry name" value="OmpA-like_sf"/>
</dbReference>
<organism evidence="6 7">
    <name type="scientific">Granulibacter bethesdensis</name>
    <dbReference type="NCBI Taxonomy" id="364410"/>
    <lineage>
        <taxon>Bacteria</taxon>
        <taxon>Pseudomonadati</taxon>
        <taxon>Pseudomonadota</taxon>
        <taxon>Alphaproteobacteria</taxon>
        <taxon>Acetobacterales</taxon>
        <taxon>Acetobacteraceae</taxon>
        <taxon>Granulibacter</taxon>
    </lineage>
</organism>
<keyword evidence="3" id="KW-0998">Cell outer membrane</keyword>